<dbReference type="RefSeq" id="WP_167807726.1">
    <property type="nucleotide sequence ID" value="NZ_JAAVMB010000012.1"/>
</dbReference>
<organism evidence="1 2">
    <name type="scientific">Vagococcus fluvialis</name>
    <dbReference type="NCBI Taxonomy" id="2738"/>
    <lineage>
        <taxon>Bacteria</taxon>
        <taxon>Bacillati</taxon>
        <taxon>Bacillota</taxon>
        <taxon>Bacilli</taxon>
        <taxon>Lactobacillales</taxon>
        <taxon>Enterococcaceae</taxon>
        <taxon>Vagococcus</taxon>
    </lineage>
</organism>
<dbReference type="AlphaFoldDB" id="A0A7X6DAJ5"/>
<name>A0A7X6DAJ5_9ENTE</name>
<sequence>MNNNEKKQENALKKIGKTVDKLDKYLNELSETDSKHEIKLWFAQKKATHEIKRLLSEVNHYENYEEKELEKLSETDYYQQLTPDDINYITSYFYTY</sequence>
<dbReference type="Proteomes" id="UP000521358">
    <property type="component" value="Unassembled WGS sequence"/>
</dbReference>
<proteinExistence type="predicted"/>
<reference evidence="1 2" key="1">
    <citation type="submission" date="2020-03" db="EMBL/GenBank/DDBJ databases">
        <title>Bacterial samples isolated from urine from healthy bovine heifers (Gyr breed).</title>
        <authorList>
            <person name="Giannattasio-Ferraz S."/>
            <person name="Maskeri L."/>
            <person name="Penido A."/>
            <person name="Barbosa-Stancioli E.F."/>
            <person name="Putonti C."/>
        </authorList>
    </citation>
    <scope>NUCLEOTIDE SEQUENCE [LARGE SCALE GENOMIC DNA]</scope>
    <source>
        <strain evidence="1 2">UFMG-H7</strain>
    </source>
</reference>
<protein>
    <submittedName>
        <fullName evidence="1">Uncharacterized protein</fullName>
    </submittedName>
</protein>
<comment type="caution">
    <text evidence="1">The sequence shown here is derived from an EMBL/GenBank/DDBJ whole genome shotgun (WGS) entry which is preliminary data.</text>
</comment>
<gene>
    <name evidence="1" type="ORF">HED35_10600</name>
</gene>
<accession>A0A7X6DAJ5</accession>
<evidence type="ECO:0000313" key="2">
    <source>
        <dbReference type="Proteomes" id="UP000521358"/>
    </source>
</evidence>
<dbReference type="EMBL" id="JAAVMB010000012">
    <property type="protein sequence ID" value="NKC68538.1"/>
    <property type="molecule type" value="Genomic_DNA"/>
</dbReference>
<evidence type="ECO:0000313" key="1">
    <source>
        <dbReference type="EMBL" id="NKC68538.1"/>
    </source>
</evidence>